<dbReference type="EMBL" id="JAHLOQ010000002">
    <property type="protein sequence ID" value="MBU5335068.1"/>
    <property type="molecule type" value="Genomic_DNA"/>
</dbReference>
<dbReference type="Proteomes" id="UP001196301">
    <property type="component" value="Unassembled WGS sequence"/>
</dbReference>
<dbReference type="InterPro" id="IPR003208">
    <property type="entry name" value="Dehydtase/Dehydtase_re"/>
</dbReference>
<keyword evidence="2" id="KW-1185">Reference proteome</keyword>
<dbReference type="InterPro" id="IPR009192">
    <property type="entry name" value="Diol/glycerol_deHydtase_re_ssu"/>
</dbReference>
<evidence type="ECO:0000313" key="2">
    <source>
        <dbReference type="Proteomes" id="UP001196301"/>
    </source>
</evidence>
<organism evidence="1 2">
    <name type="scientific">Intestinibacter bartlettii</name>
    <dbReference type="NCBI Taxonomy" id="261299"/>
    <lineage>
        <taxon>Bacteria</taxon>
        <taxon>Bacillati</taxon>
        <taxon>Bacillota</taxon>
        <taxon>Clostridia</taxon>
        <taxon>Peptostreptococcales</taxon>
        <taxon>Peptostreptococcaceae</taxon>
        <taxon>Intestinibacter</taxon>
    </lineage>
</organism>
<dbReference type="RefSeq" id="WP_216568232.1">
    <property type="nucleotide sequence ID" value="NZ_JAHLOQ010000002.1"/>
</dbReference>
<dbReference type="PIRSF" id="PIRSF011503">
    <property type="entry name" value="DdrB_PduH"/>
    <property type="match status" value="1"/>
</dbReference>
<evidence type="ECO:0000313" key="1">
    <source>
        <dbReference type="EMBL" id="MBU5335068.1"/>
    </source>
</evidence>
<accession>A0ABS6DTA4</accession>
<comment type="caution">
    <text evidence="1">The sequence shown here is derived from an EMBL/GenBank/DDBJ whole genome shotgun (WGS) entry which is preliminary data.</text>
</comment>
<protein>
    <submittedName>
        <fullName evidence="1">Glycerol dehydratase reactivase beta/small subunit family protein</fullName>
    </submittedName>
</protein>
<sequence>MDNISRFASKKPQIKVYYNENIQDVEYIKEILLGIEEEGIPYQLEAKNSGSAVQIGHEASFESTLGVGIGIDKNEIVLHYNKLKEDSPIFRIKFTSKDKQKRSLGANAARLVTRMPFKEIEDLG</sequence>
<name>A0ABS6DTA4_9FIRM</name>
<dbReference type="Pfam" id="PF02288">
    <property type="entry name" value="Dehydratase_MU"/>
    <property type="match status" value="1"/>
</dbReference>
<gene>
    <name evidence="1" type="ORF">KQI20_01325</name>
</gene>
<reference evidence="1 2" key="1">
    <citation type="submission" date="2021-06" db="EMBL/GenBank/DDBJ databases">
        <authorList>
            <person name="Sun Q."/>
            <person name="Li D."/>
        </authorList>
    </citation>
    <scope>NUCLEOTIDE SEQUENCE [LARGE SCALE GENOMIC DNA]</scope>
    <source>
        <strain evidence="1 2">N19</strain>
    </source>
</reference>
<proteinExistence type="predicted"/>